<dbReference type="Proteomes" id="UP000885283">
    <property type="component" value="Unassembled WGS sequence"/>
</dbReference>
<dbReference type="EMBL" id="RWAH01000007">
    <property type="protein sequence ID" value="MMS77006.1"/>
    <property type="molecule type" value="Genomic_DNA"/>
</dbReference>
<evidence type="ECO:0000313" key="8">
    <source>
        <dbReference type="EMBL" id="OHJ55847.1"/>
    </source>
</evidence>
<evidence type="ECO:0000313" key="6">
    <source>
        <dbReference type="EMBL" id="MLW03271.1"/>
    </source>
</evidence>
<dbReference type="Proteomes" id="UP000839834">
    <property type="component" value="Unassembled WGS sequence"/>
</dbReference>
<dbReference type="Proteomes" id="UP000839526">
    <property type="component" value="Unassembled WGS sequence"/>
</dbReference>
<name>A0A1S0ZUX6_SALER</name>
<dbReference type="EMBL" id="RSMR01000011">
    <property type="protein sequence ID" value="MIK92537.1"/>
    <property type="molecule type" value="Genomic_DNA"/>
</dbReference>
<evidence type="ECO:0000313" key="10">
    <source>
        <dbReference type="Proteomes" id="UP000251994"/>
    </source>
</evidence>
<proteinExistence type="predicted"/>
<evidence type="ECO:0000313" key="1">
    <source>
        <dbReference type="EMBL" id="AXD74516.1"/>
    </source>
</evidence>
<dbReference type="EMBL" id="AAACVH010000017">
    <property type="protein sequence ID" value="EAA8665827.1"/>
    <property type="molecule type" value="Genomic_DNA"/>
</dbReference>
<reference evidence="9 11" key="5">
    <citation type="submission" date="2019-06" db="EMBL/GenBank/DDBJ databases">
        <title>Comparative genome anaysis of Salmonella and Staphylococcus aureus isolated from China.</title>
        <authorList>
            <person name="Li L."/>
        </authorList>
    </citation>
    <scope>NUCLEOTIDE SEQUENCE [LARGE SCALE GENOMIC DNA]</scope>
    <source>
        <strain evidence="9 11">GSJ/2016-Sal.-012</strain>
    </source>
</reference>
<dbReference type="RefSeq" id="WP_023248781.1">
    <property type="nucleotide sequence ID" value="NZ_CP030180.1"/>
</dbReference>
<accession>A0A1S0ZUX6</accession>
<evidence type="ECO:0000313" key="3">
    <source>
        <dbReference type="EMBL" id="MGD29034.1"/>
    </source>
</evidence>
<reference evidence="3" key="4">
    <citation type="submission" date="2018-11" db="EMBL/GenBank/DDBJ databases">
        <authorList>
            <consortium name="PulseNet: The National Subtyping Network for Foodborne Disease Surveillance"/>
            <person name="Tarr C.L."/>
            <person name="Trees E."/>
            <person name="Katz L.S."/>
            <person name="Carleton-Romer H.A."/>
            <person name="Stroika S."/>
            <person name="Kucerova Z."/>
            <person name="Roache K.F."/>
            <person name="Sabol A.L."/>
            <person name="Besser J."/>
            <person name="Gerner-Smidt P."/>
        </authorList>
    </citation>
    <scope>NUCLEOTIDE SEQUENCE [LARGE SCALE GENOMIC DNA]</scope>
    <source>
        <strain evidence="6">PNUSAS038541</strain>
        <strain evidence="7">PNUSAS052121</strain>
        <strain evidence="3">PNUSAS058450</strain>
    </source>
</reference>
<organism evidence="8">
    <name type="scientific">Salmonella enterica</name>
    <name type="common">Salmonella choleraesuis</name>
    <dbReference type="NCBI Taxonomy" id="28901"/>
    <lineage>
        <taxon>Bacteria</taxon>
        <taxon>Pseudomonadati</taxon>
        <taxon>Pseudomonadota</taxon>
        <taxon>Gammaproteobacteria</taxon>
        <taxon>Enterobacterales</taxon>
        <taxon>Enterobacteriaceae</taxon>
        <taxon>Salmonella</taxon>
    </lineage>
</organism>
<dbReference type="EMBL" id="RNKS01000013">
    <property type="protein sequence ID" value="MGD29034.1"/>
    <property type="molecule type" value="Genomic_DNA"/>
</dbReference>
<dbReference type="EMBL" id="RVIJ01000042">
    <property type="protein sequence ID" value="MLW03271.1"/>
    <property type="molecule type" value="Genomic_DNA"/>
</dbReference>
<dbReference type="Proteomes" id="UP000251994">
    <property type="component" value="Chromosome"/>
</dbReference>
<sequence>MMKRLISLVALVLLIGTLLTACNTARGFCEDIQHLGHTLSRAAS</sequence>
<dbReference type="Proteomes" id="UP000885392">
    <property type="component" value="Unassembled WGS sequence"/>
</dbReference>
<dbReference type="AlphaFoldDB" id="A0A1S0ZUX6"/>
<dbReference type="EMBL" id="VFRH01000011">
    <property type="protein sequence ID" value="TPQ11107.1"/>
    <property type="molecule type" value="Genomic_DNA"/>
</dbReference>
<evidence type="ECO:0000313" key="2">
    <source>
        <dbReference type="EMBL" id="EAA8665827.1"/>
    </source>
</evidence>
<evidence type="ECO:0000313" key="4">
    <source>
        <dbReference type="EMBL" id="MIK92537.1"/>
    </source>
</evidence>
<evidence type="ECO:0000313" key="5">
    <source>
        <dbReference type="EMBL" id="MIV42471.1"/>
    </source>
</evidence>
<reference evidence="8" key="1">
    <citation type="submission" date="2016-09" db="EMBL/GenBank/DDBJ databases">
        <title>Whole genome sequencing of Salmonella enterica.</title>
        <authorList>
            <person name="Bell R."/>
        </authorList>
    </citation>
    <scope>NUCLEOTIDE SEQUENCE [LARGE SCALE GENOMIC DNA]</scope>
    <source>
        <strain evidence="8">CFSAN044929</strain>
    </source>
</reference>
<dbReference type="Proteomes" id="UP000866740">
    <property type="component" value="Unassembled WGS sequence"/>
</dbReference>
<evidence type="ECO:0000313" key="9">
    <source>
        <dbReference type="EMBL" id="TPQ11107.1"/>
    </source>
</evidence>
<dbReference type="EMBL" id="MLTE01000002">
    <property type="protein sequence ID" value="OHJ55847.1"/>
    <property type="molecule type" value="Genomic_DNA"/>
</dbReference>
<evidence type="ECO:0000313" key="11">
    <source>
        <dbReference type="Proteomes" id="UP000320106"/>
    </source>
</evidence>
<dbReference type="PROSITE" id="PS51257">
    <property type="entry name" value="PROKAR_LIPOPROTEIN"/>
    <property type="match status" value="1"/>
</dbReference>
<dbReference type="Proteomes" id="UP000839530">
    <property type="component" value="Unassembled WGS sequence"/>
</dbReference>
<dbReference type="EMBL" id="RSUV01000001">
    <property type="protein sequence ID" value="MIV42471.1"/>
    <property type="molecule type" value="Genomic_DNA"/>
</dbReference>
<dbReference type="Proteomes" id="UP000885336">
    <property type="component" value="Unassembled WGS sequence"/>
</dbReference>
<protein>
    <submittedName>
        <fullName evidence="8">Entericidin A</fullName>
    </submittedName>
</protein>
<evidence type="ECO:0000313" key="7">
    <source>
        <dbReference type="EMBL" id="MMS77006.1"/>
    </source>
</evidence>
<gene>
    <name evidence="5" type="ORF">A7E06_02450</name>
    <name evidence="8" type="ORF">A7S51_03220</name>
    <name evidence="1" type="ORF">CHC34_24325</name>
    <name evidence="7" type="ORF">D9O31_10535</name>
    <name evidence="6" type="ORF">EAK82_24500</name>
    <name evidence="3" type="ORF">EE393_08495</name>
    <name evidence="9" type="ORF">FJR63_14285</name>
    <name evidence="4" type="ORF">KO51_13405</name>
    <name evidence="2" type="ORF">NL99_12605</name>
</gene>
<dbReference type="Proteomes" id="UP000320106">
    <property type="component" value="Unassembled WGS sequence"/>
</dbReference>
<reference evidence="1 10" key="2">
    <citation type="submission" date="2018-06" db="EMBL/GenBank/DDBJ databases">
        <title>Completed Genome Sequences of 32 Strains from Various Serotypes of Salmonella enterica.</title>
        <authorList>
            <person name="Nash J.H.E."/>
            <person name="Robertson J."/>
            <person name="Bessonov K."/>
        </authorList>
    </citation>
    <scope>NUCLEOTIDE SEQUENCE [LARGE SCALE GENOMIC DNA]</scope>
    <source>
        <strain evidence="1 10">SA20021456</strain>
    </source>
</reference>
<reference evidence="2" key="3">
    <citation type="submission" date="2018-08" db="EMBL/GenBank/DDBJ databases">
        <authorList>
            <consortium name="GenomeTrakr network: Whole genome sequencing for foodborne pathogen traceback"/>
        </authorList>
    </citation>
    <scope>NUCLEOTIDE SEQUENCE [LARGE SCALE GENOMIC DNA]</scope>
    <source>
        <strain evidence="5">CFSAN048114</strain>
        <strain evidence="4">FLUFL-1338</strain>
        <strain evidence="2">FLUFL-367</strain>
    </source>
</reference>
<dbReference type="EMBL" id="CP030219">
    <property type="protein sequence ID" value="AXD74516.1"/>
    <property type="molecule type" value="Genomic_DNA"/>
</dbReference>